<evidence type="ECO:0000313" key="2">
    <source>
        <dbReference type="EMBL" id="GMS87598.1"/>
    </source>
</evidence>
<feature type="region of interest" description="Disordered" evidence="1">
    <location>
        <begin position="1"/>
        <end position="24"/>
    </location>
</feature>
<dbReference type="Proteomes" id="UP001432027">
    <property type="component" value="Unassembled WGS sequence"/>
</dbReference>
<comment type="caution">
    <text evidence="2">The sequence shown here is derived from an EMBL/GenBank/DDBJ whole genome shotgun (WGS) entry which is preliminary data.</text>
</comment>
<proteinExistence type="predicted"/>
<feature type="non-terminal residue" evidence="2">
    <location>
        <position position="123"/>
    </location>
</feature>
<name>A0AAV5T427_9BILA</name>
<sequence>MSKSEHSRTKDKHRKKRRRDLREHSYRLRDTRVFLLRPDIHPSYPEKPLIFNKDVPLKKIAKIYFVRGRLSYTPMTCSHLEMMANTTCIGMKGTSVCPYFSFSRSYIIRMGFRLWLSPFHTLS</sequence>
<keyword evidence="3" id="KW-1185">Reference proteome</keyword>
<accession>A0AAV5T427</accession>
<reference evidence="2" key="1">
    <citation type="submission" date="2023-10" db="EMBL/GenBank/DDBJ databases">
        <title>Genome assembly of Pristionchus species.</title>
        <authorList>
            <person name="Yoshida K."/>
            <person name="Sommer R.J."/>
        </authorList>
    </citation>
    <scope>NUCLEOTIDE SEQUENCE</scope>
    <source>
        <strain evidence="2">RS0144</strain>
    </source>
</reference>
<dbReference type="AlphaFoldDB" id="A0AAV5T427"/>
<evidence type="ECO:0000256" key="1">
    <source>
        <dbReference type="SAM" id="MobiDB-lite"/>
    </source>
</evidence>
<protein>
    <recommendedName>
        <fullName evidence="4">Ribosomal protein</fullName>
    </recommendedName>
</protein>
<gene>
    <name evidence="2" type="ORF">PENTCL1PPCAC_9773</name>
</gene>
<organism evidence="2 3">
    <name type="scientific">Pristionchus entomophagus</name>
    <dbReference type="NCBI Taxonomy" id="358040"/>
    <lineage>
        <taxon>Eukaryota</taxon>
        <taxon>Metazoa</taxon>
        <taxon>Ecdysozoa</taxon>
        <taxon>Nematoda</taxon>
        <taxon>Chromadorea</taxon>
        <taxon>Rhabditida</taxon>
        <taxon>Rhabditina</taxon>
        <taxon>Diplogasteromorpha</taxon>
        <taxon>Diplogasteroidea</taxon>
        <taxon>Neodiplogasteridae</taxon>
        <taxon>Pristionchus</taxon>
    </lineage>
</organism>
<dbReference type="EMBL" id="BTSX01000003">
    <property type="protein sequence ID" value="GMS87598.1"/>
    <property type="molecule type" value="Genomic_DNA"/>
</dbReference>
<feature type="compositionally biased region" description="Basic residues" evidence="1">
    <location>
        <begin position="9"/>
        <end position="19"/>
    </location>
</feature>
<evidence type="ECO:0000313" key="3">
    <source>
        <dbReference type="Proteomes" id="UP001432027"/>
    </source>
</evidence>
<evidence type="ECO:0008006" key="4">
    <source>
        <dbReference type="Google" id="ProtNLM"/>
    </source>
</evidence>